<sequence>MNRLFGLGIGLLALASISLTLPLHMQARENDERANLVQENRIFIHRPDEHGKLSDPEFVAFLASIDRDHLLEYVDRYNRTGMADLDSLSKCADFDAYAEYLRISKLEAVKKFEYVLLFTDSELEFKDRLLR</sequence>
<reference evidence="1 2" key="1">
    <citation type="submission" date="2017-05" db="EMBL/GenBank/DDBJ databases">
        <authorList>
            <person name="Varghese N."/>
            <person name="Submissions S."/>
        </authorList>
    </citation>
    <scope>NUCLEOTIDE SEQUENCE [LARGE SCALE GENOMIC DNA]</scope>
    <source>
        <strain evidence="1 2">DSM 25457</strain>
    </source>
</reference>
<protein>
    <submittedName>
        <fullName evidence="1">Uncharacterized protein</fullName>
    </submittedName>
</protein>
<comment type="caution">
    <text evidence="1">The sequence shown here is derived from an EMBL/GenBank/DDBJ whole genome shotgun (WGS) entry which is preliminary data.</text>
</comment>
<dbReference type="Proteomes" id="UP001158067">
    <property type="component" value="Unassembled WGS sequence"/>
</dbReference>
<evidence type="ECO:0000313" key="1">
    <source>
        <dbReference type="EMBL" id="SMP71446.1"/>
    </source>
</evidence>
<name>A0ABY1QK88_9BACT</name>
<evidence type="ECO:0000313" key="2">
    <source>
        <dbReference type="Proteomes" id="UP001158067"/>
    </source>
</evidence>
<accession>A0ABY1QK88</accession>
<gene>
    <name evidence="1" type="ORF">SAMN06265222_11457</name>
</gene>
<proteinExistence type="predicted"/>
<keyword evidence="2" id="KW-1185">Reference proteome</keyword>
<dbReference type="RefSeq" id="WP_283434450.1">
    <property type="nucleotide sequence ID" value="NZ_FXUG01000014.1"/>
</dbReference>
<dbReference type="EMBL" id="FXUG01000014">
    <property type="protein sequence ID" value="SMP71446.1"/>
    <property type="molecule type" value="Genomic_DNA"/>
</dbReference>
<organism evidence="1 2">
    <name type="scientific">Neorhodopirellula lusitana</name>
    <dbReference type="NCBI Taxonomy" id="445327"/>
    <lineage>
        <taxon>Bacteria</taxon>
        <taxon>Pseudomonadati</taxon>
        <taxon>Planctomycetota</taxon>
        <taxon>Planctomycetia</taxon>
        <taxon>Pirellulales</taxon>
        <taxon>Pirellulaceae</taxon>
        <taxon>Neorhodopirellula</taxon>
    </lineage>
</organism>